<dbReference type="PANTHER" id="PTHR33406">
    <property type="entry name" value="MEMBRANE PROTEIN MJ1562-RELATED"/>
    <property type="match status" value="1"/>
</dbReference>
<evidence type="ECO:0000256" key="5">
    <source>
        <dbReference type="ARBA" id="ARBA00022989"/>
    </source>
</evidence>
<comment type="caution">
    <text evidence="9">The sequence shown here is derived from an EMBL/GenBank/DDBJ whole genome shotgun (WGS) entry which is preliminary data.</text>
</comment>
<evidence type="ECO:0000256" key="4">
    <source>
        <dbReference type="ARBA" id="ARBA00022692"/>
    </source>
</evidence>
<accession>A0A917NY98</accession>
<reference evidence="9" key="1">
    <citation type="journal article" date="2014" name="Int. J. Syst. Evol. Microbiol.">
        <title>Complete genome sequence of Corynebacterium casei LMG S-19264T (=DSM 44701T), isolated from a smear-ripened cheese.</title>
        <authorList>
            <consortium name="US DOE Joint Genome Institute (JGI-PGF)"/>
            <person name="Walter F."/>
            <person name="Albersmeier A."/>
            <person name="Kalinowski J."/>
            <person name="Ruckert C."/>
        </authorList>
    </citation>
    <scope>NUCLEOTIDE SEQUENCE</scope>
    <source>
        <strain evidence="9">CGMCC 4.7272</strain>
    </source>
</reference>
<gene>
    <name evidence="9" type="ORF">GCM10012282_36660</name>
</gene>
<keyword evidence="5" id="KW-1133">Transmembrane helix</keyword>
<evidence type="ECO:0000313" key="10">
    <source>
        <dbReference type="Proteomes" id="UP000625682"/>
    </source>
</evidence>
<sequence>MATFLYRLGRLAFRRRRIVVMLWVAVLAAIGVGAMSAPGTSSGALSVPDTQSQRAIDLLQEEFPQAAADGATARVVFEAPSGQRLTSANKAAVESLVAKLEKSPQVSGVSVPSPAAWSANPAPSPTPRCPTRSLRPTSAARPTPSSPRSWPRARRPA</sequence>
<dbReference type="InterPro" id="IPR004869">
    <property type="entry name" value="MMPL_dom"/>
</dbReference>
<evidence type="ECO:0000256" key="1">
    <source>
        <dbReference type="ARBA" id="ARBA00004651"/>
    </source>
</evidence>
<feature type="domain" description="Membrane transport protein MMPL" evidence="8">
    <location>
        <begin position="45"/>
        <end position="108"/>
    </location>
</feature>
<dbReference type="EMBL" id="BMMU01000011">
    <property type="protein sequence ID" value="GGJ36611.1"/>
    <property type="molecule type" value="Genomic_DNA"/>
</dbReference>
<dbReference type="Proteomes" id="UP000625682">
    <property type="component" value="Unassembled WGS sequence"/>
</dbReference>
<keyword evidence="10" id="KW-1185">Reference proteome</keyword>
<dbReference type="Pfam" id="PF03176">
    <property type="entry name" value="MMPL"/>
    <property type="match status" value="1"/>
</dbReference>
<name>A0A917NY98_9ACTN</name>
<keyword evidence="3" id="KW-1003">Cell membrane</keyword>
<evidence type="ECO:0000259" key="8">
    <source>
        <dbReference type="Pfam" id="PF03176"/>
    </source>
</evidence>
<evidence type="ECO:0000313" key="9">
    <source>
        <dbReference type="EMBL" id="GGJ36611.1"/>
    </source>
</evidence>
<comment type="subcellular location">
    <subcellularLocation>
        <location evidence="1">Cell membrane</location>
        <topology evidence="1">Multi-pass membrane protein</topology>
    </subcellularLocation>
</comment>
<proteinExistence type="inferred from homology"/>
<evidence type="ECO:0000256" key="6">
    <source>
        <dbReference type="ARBA" id="ARBA00023136"/>
    </source>
</evidence>
<dbReference type="PANTHER" id="PTHR33406:SF11">
    <property type="entry name" value="MEMBRANE PROTEIN SCO6666-RELATED"/>
    <property type="match status" value="1"/>
</dbReference>
<reference evidence="9" key="2">
    <citation type="submission" date="2020-09" db="EMBL/GenBank/DDBJ databases">
        <authorList>
            <person name="Sun Q."/>
            <person name="Zhou Y."/>
        </authorList>
    </citation>
    <scope>NUCLEOTIDE SEQUENCE</scope>
    <source>
        <strain evidence="9">CGMCC 4.7272</strain>
    </source>
</reference>
<feature type="compositionally biased region" description="Low complexity" evidence="7">
    <location>
        <begin position="135"/>
        <end position="150"/>
    </location>
</feature>
<dbReference type="AlphaFoldDB" id="A0A917NY98"/>
<comment type="similarity">
    <text evidence="2">Belongs to the resistance-nodulation-cell division (RND) (TC 2.A.6) family. MmpL subfamily.</text>
</comment>
<dbReference type="InterPro" id="IPR050545">
    <property type="entry name" value="Mycobact_MmpL"/>
</dbReference>
<evidence type="ECO:0000256" key="7">
    <source>
        <dbReference type="SAM" id="MobiDB-lite"/>
    </source>
</evidence>
<evidence type="ECO:0000256" key="3">
    <source>
        <dbReference type="ARBA" id="ARBA00022475"/>
    </source>
</evidence>
<protein>
    <recommendedName>
        <fullName evidence="8">Membrane transport protein MMPL domain-containing protein</fullName>
    </recommendedName>
</protein>
<feature type="compositionally biased region" description="Low complexity" evidence="7">
    <location>
        <begin position="103"/>
        <end position="121"/>
    </location>
</feature>
<keyword evidence="6" id="KW-0472">Membrane</keyword>
<keyword evidence="4" id="KW-0812">Transmembrane</keyword>
<dbReference type="GO" id="GO:0005886">
    <property type="term" value="C:plasma membrane"/>
    <property type="evidence" value="ECO:0007669"/>
    <property type="project" value="UniProtKB-SubCell"/>
</dbReference>
<evidence type="ECO:0000256" key="2">
    <source>
        <dbReference type="ARBA" id="ARBA00010157"/>
    </source>
</evidence>
<organism evidence="9 10">
    <name type="scientific">Streptomyces lacrimifluminis</name>
    <dbReference type="NCBI Taxonomy" id="1500077"/>
    <lineage>
        <taxon>Bacteria</taxon>
        <taxon>Bacillati</taxon>
        <taxon>Actinomycetota</taxon>
        <taxon>Actinomycetes</taxon>
        <taxon>Kitasatosporales</taxon>
        <taxon>Streptomycetaceae</taxon>
        <taxon>Streptomyces</taxon>
    </lineage>
</organism>
<feature type="region of interest" description="Disordered" evidence="7">
    <location>
        <begin position="102"/>
        <end position="157"/>
    </location>
</feature>